<dbReference type="Gene3D" id="3.40.50.850">
    <property type="entry name" value="Isochorismatase-like"/>
    <property type="match status" value="1"/>
</dbReference>
<dbReference type="AlphaFoldDB" id="A0A4Z0H284"/>
<comment type="caution">
    <text evidence="4">The sequence shown here is derived from an EMBL/GenBank/DDBJ whole genome shotgun (WGS) entry which is preliminary data.</text>
</comment>
<accession>A0A4Z0H284</accession>
<evidence type="ECO:0000256" key="1">
    <source>
        <dbReference type="ARBA" id="ARBA00006336"/>
    </source>
</evidence>
<keyword evidence="5" id="KW-1185">Reference proteome</keyword>
<keyword evidence="2" id="KW-0378">Hydrolase</keyword>
<organism evidence="4 5">
    <name type="scientific">Halobacillus salinus</name>
    <dbReference type="NCBI Taxonomy" id="192814"/>
    <lineage>
        <taxon>Bacteria</taxon>
        <taxon>Bacillati</taxon>
        <taxon>Bacillota</taxon>
        <taxon>Bacilli</taxon>
        <taxon>Bacillales</taxon>
        <taxon>Bacillaceae</taxon>
        <taxon>Halobacillus</taxon>
    </lineage>
</organism>
<dbReference type="InterPro" id="IPR050272">
    <property type="entry name" value="Isochorismatase-like_hydrls"/>
</dbReference>
<name>A0A4Z0H284_9BACI</name>
<dbReference type="SUPFAM" id="SSF52499">
    <property type="entry name" value="Isochorismatase-like hydrolases"/>
    <property type="match status" value="1"/>
</dbReference>
<dbReference type="PANTHER" id="PTHR43540">
    <property type="entry name" value="PEROXYUREIDOACRYLATE/UREIDOACRYLATE AMIDOHYDROLASE-RELATED"/>
    <property type="match status" value="1"/>
</dbReference>
<protein>
    <submittedName>
        <fullName evidence="4">Isochorismatase family protein</fullName>
    </submittedName>
</protein>
<feature type="domain" description="Isochorismatase-like" evidence="3">
    <location>
        <begin position="3"/>
        <end position="159"/>
    </location>
</feature>
<gene>
    <name evidence="4" type="ORF">E4663_00490</name>
</gene>
<dbReference type="STRING" id="192814.GCA_900166575_00385"/>
<sequence>MKALLVIDVQNGLVDQGDFREEISLMDKMITDFNQDGSPVLFMKHSDEDEDSPLLKGSDGTRLHPSIEGYADLVIEKQTPSSFFNTDLSEELERRGVDHLFITGFNTEFCCMFTAIAAYDRGYEVTFVEDATATVNSGDTYEMAGLDIKDFVGTVLSWSDVIEVVKYEEYVEKYT</sequence>
<comment type="similarity">
    <text evidence="1">Belongs to the isochorismatase family.</text>
</comment>
<reference evidence="4 5" key="1">
    <citation type="journal article" date="2003" name="Int. J. Syst. Evol. Microbiol.">
        <title>Halobacillus salinus sp. nov., isolated from a salt lake on the coast of the East Sea in Korea.</title>
        <authorList>
            <person name="Yoon J.H."/>
            <person name="Kang K.H."/>
            <person name="Park Y.H."/>
        </authorList>
    </citation>
    <scope>NUCLEOTIDE SEQUENCE [LARGE SCALE GENOMIC DNA]</scope>
    <source>
        <strain evidence="4 5">HSL-3</strain>
    </source>
</reference>
<dbReference type="InterPro" id="IPR036380">
    <property type="entry name" value="Isochorismatase-like_sf"/>
</dbReference>
<dbReference type="PANTHER" id="PTHR43540:SF6">
    <property type="entry name" value="ISOCHORISMATASE-LIKE DOMAIN-CONTAINING PROTEIN"/>
    <property type="match status" value="1"/>
</dbReference>
<evidence type="ECO:0000313" key="4">
    <source>
        <dbReference type="EMBL" id="TGB03516.1"/>
    </source>
</evidence>
<dbReference type="GO" id="GO:0016787">
    <property type="term" value="F:hydrolase activity"/>
    <property type="evidence" value="ECO:0007669"/>
    <property type="project" value="UniProtKB-KW"/>
</dbReference>
<evidence type="ECO:0000313" key="5">
    <source>
        <dbReference type="Proteomes" id="UP000297982"/>
    </source>
</evidence>
<dbReference type="Proteomes" id="UP000297982">
    <property type="component" value="Unassembled WGS sequence"/>
</dbReference>
<evidence type="ECO:0000256" key="2">
    <source>
        <dbReference type="ARBA" id="ARBA00022801"/>
    </source>
</evidence>
<dbReference type="EMBL" id="SRJC01000001">
    <property type="protein sequence ID" value="TGB03516.1"/>
    <property type="molecule type" value="Genomic_DNA"/>
</dbReference>
<dbReference type="RefSeq" id="WP_135326247.1">
    <property type="nucleotide sequence ID" value="NZ_SRJC01000001.1"/>
</dbReference>
<dbReference type="InterPro" id="IPR000868">
    <property type="entry name" value="Isochorismatase-like_dom"/>
</dbReference>
<evidence type="ECO:0000259" key="3">
    <source>
        <dbReference type="Pfam" id="PF00857"/>
    </source>
</evidence>
<proteinExistence type="inferred from homology"/>
<dbReference type="Pfam" id="PF00857">
    <property type="entry name" value="Isochorismatase"/>
    <property type="match status" value="1"/>
</dbReference>